<dbReference type="InterPro" id="IPR006565">
    <property type="entry name" value="BTP"/>
</dbReference>
<dbReference type="Gene3D" id="1.10.20.10">
    <property type="entry name" value="Histone, subunit A"/>
    <property type="match status" value="1"/>
</dbReference>
<keyword evidence="2" id="KW-0805">Transcription regulation</keyword>
<name>A0AAN9ADG6_HALRR</name>
<dbReference type="EMBL" id="JAXCGZ010002277">
    <property type="protein sequence ID" value="KAK7084099.1"/>
    <property type="molecule type" value="Genomic_DNA"/>
</dbReference>
<keyword evidence="3" id="KW-0804">Transcription</keyword>
<comment type="caution">
    <text evidence="7">The sequence shown here is derived from an EMBL/GenBank/DDBJ whole genome shotgun (WGS) entry which is preliminary data.</text>
</comment>
<dbReference type="InterPro" id="IPR039460">
    <property type="entry name" value="SUPT7L/Spt7"/>
</dbReference>
<dbReference type="InterPro" id="IPR009072">
    <property type="entry name" value="Histone-fold"/>
</dbReference>
<proteinExistence type="predicted"/>
<evidence type="ECO:0000259" key="6">
    <source>
        <dbReference type="SMART" id="SM00576"/>
    </source>
</evidence>
<evidence type="ECO:0000256" key="5">
    <source>
        <dbReference type="SAM" id="MobiDB-lite"/>
    </source>
</evidence>
<dbReference type="Proteomes" id="UP001381693">
    <property type="component" value="Unassembled WGS sequence"/>
</dbReference>
<dbReference type="GO" id="GO:0000124">
    <property type="term" value="C:SAGA complex"/>
    <property type="evidence" value="ECO:0007669"/>
    <property type="project" value="InterPro"/>
</dbReference>
<dbReference type="GO" id="GO:0003713">
    <property type="term" value="F:transcription coactivator activity"/>
    <property type="evidence" value="ECO:0007669"/>
    <property type="project" value="TreeGrafter"/>
</dbReference>
<evidence type="ECO:0000313" key="7">
    <source>
        <dbReference type="EMBL" id="KAK7084099.1"/>
    </source>
</evidence>
<sequence>MNDPYDWPKRDELMIHLISGPVVLSGTPPFTVKGNDTAFADFNMQNTGIDGGNLTPCPPPPDDPPLERKSTKPNFLNFVPPEKTPFTIGKNQPQFLEVEGSTARLILRKAVAAVCAHTGYTDTNESVLRVLTDVTHEFLTKLTGVLRGNTDNLLLTDRCSFHDVVEQTLHDVGIGSMTELHKMYRERVLLYHGRVRQESLHLYNQYQALVLSREASVPTPGSRRESTSEWWIEDAGGQHLGIAGMSAPGLDDASVPSIKSTSSLDPELSLHPFSVLSQVGADGEDVVQNSPATSQQYQLYPLTPR</sequence>
<dbReference type="AlphaFoldDB" id="A0AAN9ADG6"/>
<dbReference type="GO" id="GO:0005634">
    <property type="term" value="C:nucleus"/>
    <property type="evidence" value="ECO:0007669"/>
    <property type="project" value="UniProtKB-SubCell"/>
</dbReference>
<protein>
    <submittedName>
        <fullName evidence="7">Maintenance of protein location in nucleus</fullName>
    </submittedName>
</protein>
<reference evidence="7 8" key="1">
    <citation type="submission" date="2023-11" db="EMBL/GenBank/DDBJ databases">
        <title>Halocaridina rubra genome assembly.</title>
        <authorList>
            <person name="Smith C."/>
        </authorList>
    </citation>
    <scope>NUCLEOTIDE SEQUENCE [LARGE SCALE GENOMIC DNA]</scope>
    <source>
        <strain evidence="7">EP-1</strain>
        <tissue evidence="7">Whole</tissue>
    </source>
</reference>
<dbReference type="CDD" id="cd06847">
    <property type="entry name" value="HFD_SUPT7L"/>
    <property type="match status" value="1"/>
</dbReference>
<evidence type="ECO:0000256" key="2">
    <source>
        <dbReference type="ARBA" id="ARBA00023015"/>
    </source>
</evidence>
<evidence type="ECO:0000256" key="3">
    <source>
        <dbReference type="ARBA" id="ARBA00023163"/>
    </source>
</evidence>
<feature type="region of interest" description="Disordered" evidence="5">
    <location>
        <begin position="49"/>
        <end position="69"/>
    </location>
</feature>
<dbReference type="SMART" id="SM00576">
    <property type="entry name" value="BTP"/>
    <property type="match status" value="1"/>
</dbReference>
<accession>A0AAN9ADG6</accession>
<comment type="subcellular location">
    <subcellularLocation>
        <location evidence="1">Nucleus</location>
    </subcellularLocation>
</comment>
<gene>
    <name evidence="7" type="primary">SUPT7L</name>
    <name evidence="7" type="ORF">SK128_015233</name>
</gene>
<keyword evidence="4" id="KW-0539">Nucleus</keyword>
<feature type="domain" description="Bromodomain associated" evidence="6">
    <location>
        <begin position="100"/>
        <end position="179"/>
    </location>
</feature>
<keyword evidence="8" id="KW-1185">Reference proteome</keyword>
<dbReference type="Pfam" id="PF07524">
    <property type="entry name" value="Bromo_TP"/>
    <property type="match status" value="1"/>
</dbReference>
<evidence type="ECO:0000256" key="4">
    <source>
        <dbReference type="ARBA" id="ARBA00023242"/>
    </source>
</evidence>
<dbReference type="PANTHER" id="PTHR28598:SF1">
    <property type="entry name" value="STAGA COMPLEX 65 SUBUNIT GAMMA"/>
    <property type="match status" value="1"/>
</dbReference>
<evidence type="ECO:0000256" key="1">
    <source>
        <dbReference type="ARBA" id="ARBA00004123"/>
    </source>
</evidence>
<evidence type="ECO:0000313" key="8">
    <source>
        <dbReference type="Proteomes" id="UP001381693"/>
    </source>
</evidence>
<dbReference type="GO" id="GO:0046982">
    <property type="term" value="F:protein heterodimerization activity"/>
    <property type="evidence" value="ECO:0007669"/>
    <property type="project" value="InterPro"/>
</dbReference>
<organism evidence="7 8">
    <name type="scientific">Halocaridina rubra</name>
    <name type="common">Hawaiian red shrimp</name>
    <dbReference type="NCBI Taxonomy" id="373956"/>
    <lineage>
        <taxon>Eukaryota</taxon>
        <taxon>Metazoa</taxon>
        <taxon>Ecdysozoa</taxon>
        <taxon>Arthropoda</taxon>
        <taxon>Crustacea</taxon>
        <taxon>Multicrustacea</taxon>
        <taxon>Malacostraca</taxon>
        <taxon>Eumalacostraca</taxon>
        <taxon>Eucarida</taxon>
        <taxon>Decapoda</taxon>
        <taxon>Pleocyemata</taxon>
        <taxon>Caridea</taxon>
        <taxon>Atyoidea</taxon>
        <taxon>Atyidae</taxon>
        <taxon>Halocaridina</taxon>
    </lineage>
</organism>
<dbReference type="PANTHER" id="PTHR28598">
    <property type="entry name" value="STAGA COMPLEX 65 SUBUNIT GAMMA"/>
    <property type="match status" value="1"/>
</dbReference>